<keyword evidence="4 6" id="KW-0802">TPR repeat</keyword>
<dbReference type="AlphaFoldDB" id="A0A411PDR0"/>
<accession>A0A411PDR0</accession>
<evidence type="ECO:0000256" key="4">
    <source>
        <dbReference type="ARBA" id="ARBA00022803"/>
    </source>
</evidence>
<feature type="repeat" description="TPR" evidence="6">
    <location>
        <begin position="399"/>
        <end position="432"/>
    </location>
</feature>
<name>A0A411PDR0_9GAMM</name>
<evidence type="ECO:0000313" key="8">
    <source>
        <dbReference type="EMBL" id="QBF81737.1"/>
    </source>
</evidence>
<feature type="transmembrane region" description="Helical" evidence="7">
    <location>
        <begin position="473"/>
        <end position="493"/>
    </location>
</feature>
<keyword evidence="7" id="KW-0812">Transmembrane</keyword>
<evidence type="ECO:0000256" key="2">
    <source>
        <dbReference type="ARBA" id="ARBA00022490"/>
    </source>
</evidence>
<dbReference type="GO" id="GO:0005737">
    <property type="term" value="C:cytoplasm"/>
    <property type="evidence" value="ECO:0007669"/>
    <property type="project" value="UniProtKB-SubCell"/>
</dbReference>
<evidence type="ECO:0000256" key="3">
    <source>
        <dbReference type="ARBA" id="ARBA00022737"/>
    </source>
</evidence>
<dbReference type="PROSITE" id="PS50005">
    <property type="entry name" value="TPR"/>
    <property type="match status" value="1"/>
</dbReference>
<comment type="subcellular location">
    <subcellularLocation>
        <location evidence="1">Cytoplasm</location>
    </subcellularLocation>
</comment>
<evidence type="ECO:0000256" key="6">
    <source>
        <dbReference type="PROSITE-ProRule" id="PRU00339"/>
    </source>
</evidence>
<evidence type="ECO:0000256" key="7">
    <source>
        <dbReference type="SAM" id="Phobius"/>
    </source>
</evidence>
<keyword evidence="7" id="KW-0472">Membrane</keyword>
<protein>
    <submittedName>
        <fullName evidence="8">Tetratricopeptide repeat protein</fullName>
    </submittedName>
</protein>
<dbReference type="InterPro" id="IPR051476">
    <property type="entry name" value="Bac_ResReg_Asp_Phosphatase"/>
</dbReference>
<evidence type="ECO:0000313" key="9">
    <source>
        <dbReference type="Proteomes" id="UP000291106"/>
    </source>
</evidence>
<proteinExistence type="inferred from homology"/>
<dbReference type="InterPro" id="IPR011990">
    <property type="entry name" value="TPR-like_helical_dom_sf"/>
</dbReference>
<dbReference type="PANTHER" id="PTHR46630:SF1">
    <property type="entry name" value="TETRATRICOPEPTIDE REPEAT PROTEIN 29"/>
    <property type="match status" value="1"/>
</dbReference>
<evidence type="ECO:0000256" key="5">
    <source>
        <dbReference type="ARBA" id="ARBA00038253"/>
    </source>
</evidence>
<dbReference type="EMBL" id="CP036200">
    <property type="protein sequence ID" value="QBF81737.1"/>
    <property type="molecule type" value="Genomic_DNA"/>
</dbReference>
<sequence length="729" mass="82579">MRICFLLIGLMLSVMVNIVNANSLEQLEIQFREHPQQLYQTLLNKTQYPLIINNKQDLQQAAAVTGMSAPELHQNLVTLARLTLETSVASKNKYQQAQTLLNQLDVLAQSNLDQAMVLMLQARYKARRHQEYKTAISEFNEALTKVASESSPQATLFRYIVHEQLSSLNHLIYRPVPALSHLNHFRDIAYQLRNEYFISLAESALGKYYSRNDDKAKSLQHYSEAFRISNRLQYKALQAGTQLSLARTYRDLEQWDDALKYGHDAVATYQGLNRLSYVAQALSAIAITYKGKQEWHKAIDYYLNSEQVNRQLNNEIALGINFHNLGEAYAEIGDIQASLTSLQKANEVFRSRKLNHYLVHNELLFAKVTANENMWSATINHAQEALKLATLQSLDKETLEALEYLAKAYKNTGQLDKAIAVFEQMIVVDDRMESVAQNKDSTSDLTVQKLKFELGLIKNQLDEQAAHKKRNQLRLVGLLITTVLFFLAFVITLKRQRSVARKLTQLESEQQRDPITQVKGYQGLVNKLGAASDSQAQRTLSLVNVRALNNDDLNLGLTESNAKTQQFVDQLEHLLPVSAYIIRPGVIACYFNSRHLPEQILTAIEQALSRVKEQQAIPRFQEQESNQMIALGHVHLPLLDNPDVYVSPQLQIEAVQFALAAASTIGLPKSYISLKTLNFAPAAIFAAPLYLNLNQALSRGIIRAESNHDLDKVNWPKLKVRNESLIESQ</sequence>
<organism evidence="8 9">
    <name type="scientific">Shewanella maritima</name>
    <dbReference type="NCBI Taxonomy" id="2520507"/>
    <lineage>
        <taxon>Bacteria</taxon>
        <taxon>Pseudomonadati</taxon>
        <taxon>Pseudomonadota</taxon>
        <taxon>Gammaproteobacteria</taxon>
        <taxon>Alteromonadales</taxon>
        <taxon>Shewanellaceae</taxon>
        <taxon>Shewanella</taxon>
    </lineage>
</organism>
<dbReference type="InterPro" id="IPR019734">
    <property type="entry name" value="TPR_rpt"/>
</dbReference>
<dbReference type="SUPFAM" id="SSF48452">
    <property type="entry name" value="TPR-like"/>
    <property type="match status" value="2"/>
</dbReference>
<dbReference type="Pfam" id="PF13374">
    <property type="entry name" value="TPR_10"/>
    <property type="match status" value="1"/>
</dbReference>
<dbReference type="OrthoDB" id="6271815at2"/>
<keyword evidence="2" id="KW-0963">Cytoplasm</keyword>
<dbReference type="PANTHER" id="PTHR46630">
    <property type="entry name" value="TETRATRICOPEPTIDE REPEAT PROTEIN 29"/>
    <property type="match status" value="1"/>
</dbReference>
<dbReference type="Proteomes" id="UP000291106">
    <property type="component" value="Chromosome"/>
</dbReference>
<comment type="similarity">
    <text evidence="5">Belongs to the Rap family.</text>
</comment>
<keyword evidence="3" id="KW-0677">Repeat</keyword>
<keyword evidence="9" id="KW-1185">Reference proteome</keyword>
<dbReference type="Gene3D" id="1.25.40.10">
    <property type="entry name" value="Tetratricopeptide repeat domain"/>
    <property type="match status" value="2"/>
</dbReference>
<keyword evidence="7" id="KW-1133">Transmembrane helix</keyword>
<dbReference type="KEGG" id="smai:EXU30_02785"/>
<reference evidence="8 9" key="1">
    <citation type="submission" date="2019-02" db="EMBL/GenBank/DDBJ databases">
        <title>Shewanella sp. D4-2 isolated from Dokdo Island.</title>
        <authorList>
            <person name="Baek K."/>
        </authorList>
    </citation>
    <scope>NUCLEOTIDE SEQUENCE [LARGE SCALE GENOMIC DNA]</scope>
    <source>
        <strain evidence="8 9">D4-2</strain>
    </source>
</reference>
<dbReference type="SMART" id="SM00028">
    <property type="entry name" value="TPR"/>
    <property type="match status" value="5"/>
</dbReference>
<evidence type="ECO:0000256" key="1">
    <source>
        <dbReference type="ARBA" id="ARBA00004496"/>
    </source>
</evidence>
<gene>
    <name evidence="8" type="ORF">EXU30_02785</name>
</gene>